<feature type="transmembrane region" description="Helical" evidence="1">
    <location>
        <begin position="186"/>
        <end position="206"/>
    </location>
</feature>
<feature type="transmembrane region" description="Helical" evidence="1">
    <location>
        <begin position="126"/>
        <end position="144"/>
    </location>
</feature>
<dbReference type="AlphaFoldDB" id="A0A382XEI8"/>
<dbReference type="InterPro" id="IPR011701">
    <property type="entry name" value="MFS"/>
</dbReference>
<dbReference type="Gene3D" id="1.20.1250.20">
    <property type="entry name" value="MFS general substrate transporter like domains"/>
    <property type="match status" value="1"/>
</dbReference>
<dbReference type="InterPro" id="IPR036259">
    <property type="entry name" value="MFS_trans_sf"/>
</dbReference>
<feature type="transmembrane region" description="Helical" evidence="1">
    <location>
        <begin position="25"/>
        <end position="53"/>
    </location>
</feature>
<gene>
    <name evidence="3" type="ORF">METZ01_LOCUS422441</name>
</gene>
<dbReference type="InterPro" id="IPR020846">
    <property type="entry name" value="MFS_dom"/>
</dbReference>
<dbReference type="PANTHER" id="PTHR11360:SF290">
    <property type="entry name" value="MONOCARBOXYLATE MFS PERMEASE"/>
    <property type="match status" value="1"/>
</dbReference>
<dbReference type="EMBL" id="UINC01167209">
    <property type="protein sequence ID" value="SVD69587.1"/>
    <property type="molecule type" value="Genomic_DNA"/>
</dbReference>
<evidence type="ECO:0000313" key="3">
    <source>
        <dbReference type="EMBL" id="SVD69587.1"/>
    </source>
</evidence>
<keyword evidence="1" id="KW-0472">Membrane</keyword>
<accession>A0A382XEI8</accession>
<feature type="transmembrane region" description="Helical" evidence="1">
    <location>
        <begin position="65"/>
        <end position="84"/>
    </location>
</feature>
<reference evidence="3" key="1">
    <citation type="submission" date="2018-05" db="EMBL/GenBank/DDBJ databases">
        <authorList>
            <person name="Lanie J.A."/>
            <person name="Ng W.-L."/>
            <person name="Kazmierczak K.M."/>
            <person name="Andrzejewski T.M."/>
            <person name="Davidsen T.M."/>
            <person name="Wayne K.J."/>
            <person name="Tettelin H."/>
            <person name="Glass J.I."/>
            <person name="Rusch D."/>
            <person name="Podicherti R."/>
            <person name="Tsui H.-C.T."/>
            <person name="Winkler M.E."/>
        </authorList>
    </citation>
    <scope>NUCLEOTIDE SEQUENCE</scope>
</reference>
<feature type="transmembrane region" description="Helical" evidence="1">
    <location>
        <begin position="96"/>
        <end position="119"/>
    </location>
</feature>
<keyword evidence="1" id="KW-0812">Transmembrane</keyword>
<feature type="domain" description="Major facilitator superfamily (MFS) profile" evidence="2">
    <location>
        <begin position="30"/>
        <end position="266"/>
    </location>
</feature>
<dbReference type="SUPFAM" id="SSF103473">
    <property type="entry name" value="MFS general substrate transporter"/>
    <property type="match status" value="1"/>
</dbReference>
<protein>
    <recommendedName>
        <fullName evidence="2">Major facilitator superfamily (MFS) profile domain-containing protein</fullName>
    </recommendedName>
</protein>
<dbReference type="PANTHER" id="PTHR11360">
    <property type="entry name" value="MONOCARBOXYLATE TRANSPORTER"/>
    <property type="match status" value="1"/>
</dbReference>
<dbReference type="InterPro" id="IPR050327">
    <property type="entry name" value="Proton-linked_MCT"/>
</dbReference>
<name>A0A382XEI8_9ZZZZ</name>
<dbReference type="GO" id="GO:0022857">
    <property type="term" value="F:transmembrane transporter activity"/>
    <property type="evidence" value="ECO:0007669"/>
    <property type="project" value="InterPro"/>
</dbReference>
<dbReference type="Pfam" id="PF07690">
    <property type="entry name" value="MFS_1"/>
    <property type="match status" value="1"/>
</dbReference>
<evidence type="ECO:0000259" key="2">
    <source>
        <dbReference type="PROSITE" id="PS50850"/>
    </source>
</evidence>
<organism evidence="3">
    <name type="scientific">marine metagenome</name>
    <dbReference type="NCBI Taxonomy" id="408172"/>
    <lineage>
        <taxon>unclassified sequences</taxon>
        <taxon>metagenomes</taxon>
        <taxon>ecological metagenomes</taxon>
    </lineage>
</organism>
<feature type="non-terminal residue" evidence="3">
    <location>
        <position position="266"/>
    </location>
</feature>
<proteinExistence type="predicted"/>
<dbReference type="PROSITE" id="PS50850">
    <property type="entry name" value="MFS"/>
    <property type="match status" value="1"/>
</dbReference>
<sequence length="266" mass="28798">MTFARDGRNVLVDTQKSGRQEKKIYYGWVIVGVIALSGFANSAETLPVISVFLKPITEDFGWNRSVFTGAITVGTLLGGFFSMATGPVVDRYGPRWVLVIGFTVLGALLMTMAAISTLWHLYTLQVLARVVAMGAIGLTVTAVVPKWFVSKRGIAVAVSGIGERAGQTITPLYAQLLISNAGWRPALVVTGIVTWAVSIVPSLLFLRRRPEDMGLLPDGVTAEERPVTSTEVTPSSVKHRDINFTVKEVVKLRSFYLLATGLTLIS</sequence>
<keyword evidence="1" id="KW-1133">Transmembrane helix</keyword>
<evidence type="ECO:0000256" key="1">
    <source>
        <dbReference type="SAM" id="Phobius"/>
    </source>
</evidence>